<sequence length="129" mass="14941">MKKIEITVSDKTFEQMEKLVEDLQNLLDSDTVEHRPVTKDFIISDAINSAYLKKFSPNPMNIVLIQHSFMQLLDLIEEQKAINRQFPIADLSDVEVTPLKIINALIEKDYNRLHNISQFENISDDDLPI</sequence>
<dbReference type="AlphaFoldDB" id="A0A9X6SS24"/>
<dbReference type="EMBL" id="NVMX01000249">
    <property type="protein sequence ID" value="PDZ94153.1"/>
    <property type="molecule type" value="Genomic_DNA"/>
</dbReference>
<gene>
    <name evidence="1" type="ORF">CON36_35295</name>
</gene>
<protein>
    <submittedName>
        <fullName evidence="1">Uncharacterized protein</fullName>
    </submittedName>
</protein>
<accession>A0A9X6SS24</accession>
<evidence type="ECO:0000313" key="2">
    <source>
        <dbReference type="Proteomes" id="UP000219922"/>
    </source>
</evidence>
<reference evidence="1 2" key="1">
    <citation type="submission" date="2017-09" db="EMBL/GenBank/DDBJ databases">
        <title>Large-scale bioinformatics analysis of Bacillus genomes uncovers conserved roles of natural products in bacterial physiology.</title>
        <authorList>
            <consortium name="Agbiome Team Llc"/>
            <person name="Bleich R.M."/>
            <person name="Grubbs K.J."/>
            <person name="Santa Maria K.C."/>
            <person name="Allen S.E."/>
            <person name="Farag S."/>
            <person name="Shank E.A."/>
            <person name="Bowers A."/>
        </authorList>
    </citation>
    <scope>NUCLEOTIDE SEQUENCE [LARGE SCALE GENOMIC DNA]</scope>
    <source>
        <strain evidence="1 2">AFS092789</strain>
    </source>
</reference>
<name>A0A9X6SS24_BACCE</name>
<proteinExistence type="predicted"/>
<evidence type="ECO:0000313" key="1">
    <source>
        <dbReference type="EMBL" id="PDZ94153.1"/>
    </source>
</evidence>
<comment type="caution">
    <text evidence="1">The sequence shown here is derived from an EMBL/GenBank/DDBJ whole genome shotgun (WGS) entry which is preliminary data.</text>
</comment>
<dbReference type="Proteomes" id="UP000219922">
    <property type="component" value="Unassembled WGS sequence"/>
</dbReference>
<organism evidence="1 2">
    <name type="scientific">Bacillus cereus</name>
    <dbReference type="NCBI Taxonomy" id="1396"/>
    <lineage>
        <taxon>Bacteria</taxon>
        <taxon>Bacillati</taxon>
        <taxon>Bacillota</taxon>
        <taxon>Bacilli</taxon>
        <taxon>Bacillales</taxon>
        <taxon>Bacillaceae</taxon>
        <taxon>Bacillus</taxon>
        <taxon>Bacillus cereus group</taxon>
    </lineage>
</organism>